<comment type="subcellular location">
    <subcellularLocation>
        <location evidence="1">Membrane</location>
        <topology evidence="1">Single-pass type I membrane protein</topology>
    </subcellularLocation>
</comment>
<keyword evidence="6 9" id="KW-0472">Membrane</keyword>
<evidence type="ECO:0000256" key="2">
    <source>
        <dbReference type="ARBA" id="ARBA00006818"/>
    </source>
</evidence>
<organism evidence="12 13">
    <name type="scientific">Salarias fasciatus</name>
    <name type="common">Jewelled blenny</name>
    <name type="synonym">Blennius fasciatus</name>
    <dbReference type="NCBI Taxonomy" id="181472"/>
    <lineage>
        <taxon>Eukaryota</taxon>
        <taxon>Metazoa</taxon>
        <taxon>Chordata</taxon>
        <taxon>Craniata</taxon>
        <taxon>Vertebrata</taxon>
        <taxon>Euteleostomi</taxon>
        <taxon>Actinopterygii</taxon>
        <taxon>Neopterygii</taxon>
        <taxon>Teleostei</taxon>
        <taxon>Neoteleostei</taxon>
        <taxon>Acanthomorphata</taxon>
        <taxon>Ovalentaria</taxon>
        <taxon>Blenniimorphae</taxon>
        <taxon>Blenniiformes</taxon>
        <taxon>Blennioidei</taxon>
        <taxon>Blenniidae</taxon>
        <taxon>Salariinae</taxon>
        <taxon>Salarias</taxon>
    </lineage>
</organism>
<gene>
    <name evidence="12" type="primary">LOC115402861</name>
</gene>
<dbReference type="Pfam" id="PF10577">
    <property type="entry name" value="FAM171A1-2-B_N"/>
    <property type="match status" value="2"/>
</dbReference>
<feature type="domain" description="FAM171 N-terminal" evidence="10">
    <location>
        <begin position="2"/>
        <end position="100"/>
    </location>
</feature>
<evidence type="ECO:0000256" key="1">
    <source>
        <dbReference type="ARBA" id="ARBA00004479"/>
    </source>
</evidence>
<keyword evidence="13" id="KW-1185">Reference proteome</keyword>
<keyword evidence="3 9" id="KW-0812">Transmembrane</keyword>
<feature type="transmembrane region" description="Helical" evidence="9">
    <location>
        <begin position="223"/>
        <end position="244"/>
    </location>
</feature>
<dbReference type="InterPro" id="IPR018890">
    <property type="entry name" value="FAM171"/>
</dbReference>
<reference evidence="12" key="2">
    <citation type="submission" date="2025-08" db="UniProtKB">
        <authorList>
            <consortium name="Ensembl"/>
        </authorList>
    </citation>
    <scope>IDENTIFICATION</scope>
</reference>
<evidence type="ECO:0008006" key="14">
    <source>
        <dbReference type="Google" id="ProtNLM"/>
    </source>
</evidence>
<dbReference type="InterPro" id="IPR048530">
    <property type="entry name" value="FAM171_N"/>
</dbReference>
<dbReference type="InterPro" id="IPR049175">
    <property type="entry name" value="FAM171_C"/>
</dbReference>
<keyword evidence="7" id="KW-0325">Glycoprotein</keyword>
<dbReference type="AlphaFoldDB" id="A0A672IDC4"/>
<evidence type="ECO:0000256" key="3">
    <source>
        <dbReference type="ARBA" id="ARBA00022692"/>
    </source>
</evidence>
<evidence type="ECO:0000256" key="4">
    <source>
        <dbReference type="ARBA" id="ARBA00022729"/>
    </source>
</evidence>
<evidence type="ECO:0000259" key="10">
    <source>
        <dbReference type="Pfam" id="PF10577"/>
    </source>
</evidence>
<keyword evidence="5 9" id="KW-1133">Transmembrane helix</keyword>
<dbReference type="Pfam" id="PF20771">
    <property type="entry name" value="FAM171A1-2-B_C"/>
    <property type="match status" value="1"/>
</dbReference>
<feature type="compositionally biased region" description="Polar residues" evidence="8">
    <location>
        <begin position="388"/>
        <end position="399"/>
    </location>
</feature>
<accession>A0A672IDC4</accession>
<dbReference type="PANTHER" id="PTHR31626">
    <property type="entry name" value="SUSHI DOMAIN-CONTAINING PROTEIN"/>
    <property type="match status" value="1"/>
</dbReference>
<name>A0A672IDC4_SALFA</name>
<feature type="domain" description="FAM171 N-terminal" evidence="10">
    <location>
        <begin position="111"/>
        <end position="198"/>
    </location>
</feature>
<keyword evidence="4" id="KW-0732">Signal</keyword>
<feature type="domain" description="FAM171 C-terminal" evidence="11">
    <location>
        <begin position="430"/>
        <end position="500"/>
    </location>
</feature>
<dbReference type="GO" id="GO:0016020">
    <property type="term" value="C:membrane"/>
    <property type="evidence" value="ECO:0007669"/>
    <property type="project" value="UniProtKB-SubCell"/>
</dbReference>
<evidence type="ECO:0000259" key="11">
    <source>
        <dbReference type="Pfam" id="PF20771"/>
    </source>
</evidence>
<evidence type="ECO:0000313" key="12">
    <source>
        <dbReference type="Ensembl" id="ENSSFAP00005039189.1"/>
    </source>
</evidence>
<reference evidence="12" key="1">
    <citation type="submission" date="2019-06" db="EMBL/GenBank/DDBJ databases">
        <authorList>
            <consortium name="Wellcome Sanger Institute Data Sharing"/>
        </authorList>
    </citation>
    <scope>NUCLEOTIDE SEQUENCE [LARGE SCALE GENOMIC DNA]</scope>
</reference>
<reference evidence="12" key="3">
    <citation type="submission" date="2025-09" db="UniProtKB">
        <authorList>
            <consortium name="Ensembl"/>
        </authorList>
    </citation>
    <scope>IDENTIFICATION</scope>
</reference>
<feature type="region of interest" description="Disordered" evidence="8">
    <location>
        <begin position="463"/>
        <end position="495"/>
    </location>
</feature>
<protein>
    <recommendedName>
        <fullName evidence="14">Membrane-associated ring finger (C3HC4) 7</fullName>
    </recommendedName>
</protein>
<proteinExistence type="inferred from homology"/>
<dbReference type="Ensembl" id="ENSSFAT00005040638.1">
    <property type="protein sequence ID" value="ENSSFAP00005039189.1"/>
    <property type="gene ID" value="ENSSFAG00005019501.1"/>
</dbReference>
<sequence length="543" mass="58382">RQYLSRALVEVFVNYTRTDTALTGQDGGVLLHVPYRSGLPITLVASKDGYMCTLLPCTTDRMPIFSSVTMSLNGLNQGNIWLYEDSVLITGRTSGTMFCPSLRSAAISPPSNVEVVPVAAVSVNLFSGDAELEVSGPIQIILGVPDSCGLQTSHVIPAWFFNRTTGGWMRKGLGTVTSVDGKLSWTFTAPHLGYWMAASLSPSRGFFGFSSPVDFILRHSFPLMALFGGVLVTVICLLAGLIHYCRDAQAHSFTEKGDNQQTCSLISEHRNNVISNPGAVAIALECNDLELNDLSCSLQASEQIRASAASPSDSLFFYNQPLAILHAPAFFHLEDQAELVQWSKSATLPRVGASTGEPPSKDGFTQTLSKGQDGPSEAEEAEDRPGTSDGSQEAASAATTPRGPFGLPESMSVPGTLNKMGDGRRSAHALGRLGTIPSPQPPRAWFVSLEGKPAAEIHYAVSEQQRRRRPVESRETSLDSGVDMSELSQASGRRPVTLERNATFVKITTATSSCPCQPNSITLIHQHSHSELLCSKTVPVKQR</sequence>
<evidence type="ECO:0000256" key="6">
    <source>
        <dbReference type="ARBA" id="ARBA00023136"/>
    </source>
</evidence>
<evidence type="ECO:0000256" key="5">
    <source>
        <dbReference type="ARBA" id="ARBA00022989"/>
    </source>
</evidence>
<evidence type="ECO:0000313" key="13">
    <source>
        <dbReference type="Proteomes" id="UP000472267"/>
    </source>
</evidence>
<dbReference type="Proteomes" id="UP000472267">
    <property type="component" value="Chromosome 16"/>
</dbReference>
<feature type="region of interest" description="Disordered" evidence="8">
    <location>
        <begin position="349"/>
        <end position="424"/>
    </location>
</feature>
<evidence type="ECO:0000256" key="8">
    <source>
        <dbReference type="SAM" id="MobiDB-lite"/>
    </source>
</evidence>
<evidence type="ECO:0000256" key="9">
    <source>
        <dbReference type="SAM" id="Phobius"/>
    </source>
</evidence>
<comment type="similarity">
    <text evidence="2">Belongs to the FAM171 family.</text>
</comment>
<evidence type="ECO:0000256" key="7">
    <source>
        <dbReference type="ARBA" id="ARBA00023180"/>
    </source>
</evidence>
<dbReference type="PANTHER" id="PTHR31626:SF2">
    <property type="entry name" value="PROTEIN FAM171B"/>
    <property type="match status" value="1"/>
</dbReference>